<accession>A0ABW2C2E5</accession>
<organism evidence="2 3">
    <name type="scientific">Haloechinothrix salitolerans</name>
    <dbReference type="NCBI Taxonomy" id="926830"/>
    <lineage>
        <taxon>Bacteria</taxon>
        <taxon>Bacillati</taxon>
        <taxon>Actinomycetota</taxon>
        <taxon>Actinomycetes</taxon>
        <taxon>Pseudonocardiales</taxon>
        <taxon>Pseudonocardiaceae</taxon>
        <taxon>Haloechinothrix</taxon>
    </lineage>
</organism>
<reference evidence="3" key="1">
    <citation type="journal article" date="2019" name="Int. J. Syst. Evol. Microbiol.">
        <title>The Global Catalogue of Microorganisms (GCM) 10K type strain sequencing project: providing services to taxonomists for standard genome sequencing and annotation.</title>
        <authorList>
            <consortium name="The Broad Institute Genomics Platform"/>
            <consortium name="The Broad Institute Genome Sequencing Center for Infectious Disease"/>
            <person name="Wu L."/>
            <person name="Ma J."/>
        </authorList>
    </citation>
    <scope>NUCLEOTIDE SEQUENCE [LARGE SCALE GENOMIC DNA]</scope>
    <source>
        <strain evidence="3">KCTC 32255</strain>
    </source>
</reference>
<proteinExistence type="predicted"/>
<keyword evidence="3" id="KW-1185">Reference proteome</keyword>
<name>A0ABW2C2E5_9PSEU</name>
<feature type="compositionally biased region" description="Basic and acidic residues" evidence="1">
    <location>
        <begin position="31"/>
        <end position="46"/>
    </location>
</feature>
<protein>
    <recommendedName>
        <fullName evidence="4">Secreted protein</fullName>
    </recommendedName>
</protein>
<gene>
    <name evidence="2" type="ORF">ACFQGD_20315</name>
</gene>
<dbReference type="Proteomes" id="UP001596337">
    <property type="component" value="Unassembled WGS sequence"/>
</dbReference>
<evidence type="ECO:0008006" key="4">
    <source>
        <dbReference type="Google" id="ProtNLM"/>
    </source>
</evidence>
<dbReference type="RefSeq" id="WP_345399096.1">
    <property type="nucleotide sequence ID" value="NZ_BAABLA010000082.1"/>
</dbReference>
<sequence length="138" mass="15022">MRWTALWVLLAVLGVLAVVMGETAFAAAADSKPRAAESRVARHSMEADSASEAGRSRCAIRADRTHGPDDHQAKSAQDNERATTRRVIDHQVAGADPDIVGIAPPARIVLTARQPVEDDYDYRAYRTVDGRAPPRARH</sequence>
<evidence type="ECO:0000256" key="1">
    <source>
        <dbReference type="SAM" id="MobiDB-lite"/>
    </source>
</evidence>
<feature type="region of interest" description="Disordered" evidence="1">
    <location>
        <begin position="31"/>
        <end position="94"/>
    </location>
</feature>
<comment type="caution">
    <text evidence="2">The sequence shown here is derived from an EMBL/GenBank/DDBJ whole genome shotgun (WGS) entry which is preliminary data.</text>
</comment>
<feature type="compositionally biased region" description="Basic and acidic residues" evidence="1">
    <location>
        <begin position="60"/>
        <end position="89"/>
    </location>
</feature>
<evidence type="ECO:0000313" key="3">
    <source>
        <dbReference type="Proteomes" id="UP001596337"/>
    </source>
</evidence>
<dbReference type="EMBL" id="JBHSXX010000001">
    <property type="protein sequence ID" value="MFC6869485.1"/>
    <property type="molecule type" value="Genomic_DNA"/>
</dbReference>
<evidence type="ECO:0000313" key="2">
    <source>
        <dbReference type="EMBL" id="MFC6869485.1"/>
    </source>
</evidence>